<evidence type="ECO:0000313" key="7">
    <source>
        <dbReference type="Proteomes" id="UP000015462"/>
    </source>
</evidence>
<evidence type="ECO:0000256" key="3">
    <source>
        <dbReference type="ARBA" id="ARBA00023143"/>
    </source>
</evidence>
<sequence length="235" mass="26614">MRSEEEEQTPNPNPNFIVRPSRIKHMLQILMESHVQVSLVFDNQLECTSRLLDVSTNELILDQLNNRAAHLKMLPGTVIQVNAKHHAVPFNFSSTITGTLHDGSYLMAMPEKIYHPQKRSFFRVPIENIEKYKFTAAIQFSENLISGYVYDVSFGGICIAVYSNSYVKKGSILTPASMTLKDGSTIQLDLTVCSVKKSPLEGFTRVGCEFLNLASQEKREIHKFITACERERAKK</sequence>
<dbReference type="Pfam" id="PF07238">
    <property type="entry name" value="PilZ"/>
    <property type="match status" value="1"/>
</dbReference>
<evidence type="ECO:0000256" key="1">
    <source>
        <dbReference type="ARBA" id="ARBA00022636"/>
    </source>
</evidence>
<evidence type="ECO:0000259" key="4">
    <source>
        <dbReference type="Pfam" id="PF07238"/>
    </source>
</evidence>
<feature type="domain" description="PilZ" evidence="4">
    <location>
        <begin position="117"/>
        <end position="226"/>
    </location>
</feature>
<keyword evidence="3" id="KW-0975">Bacterial flagellum</keyword>
<accession>A0AB33Z482</accession>
<dbReference type="InterPro" id="IPR012349">
    <property type="entry name" value="Split_barrel_FMN-bd"/>
</dbReference>
<evidence type="ECO:0000256" key="2">
    <source>
        <dbReference type="ARBA" id="ARBA00022741"/>
    </source>
</evidence>
<gene>
    <name evidence="6" type="ORF">L196_04346</name>
</gene>
<dbReference type="Proteomes" id="UP000015462">
    <property type="component" value="Unassembled WGS sequence"/>
</dbReference>
<dbReference type="SUPFAM" id="SSF141371">
    <property type="entry name" value="PilZ domain-like"/>
    <property type="match status" value="1"/>
</dbReference>
<keyword evidence="2" id="KW-0547">Nucleotide-binding</keyword>
<feature type="domain" description="Type III secretion system flagellar brake protein YcgR PilZN" evidence="5">
    <location>
        <begin position="19"/>
        <end position="115"/>
    </location>
</feature>
<dbReference type="Pfam" id="PF07317">
    <property type="entry name" value="PilZN"/>
    <property type="match status" value="1"/>
</dbReference>
<keyword evidence="1" id="KW-0973">c-di-GMP</keyword>
<dbReference type="GO" id="GO:0035438">
    <property type="term" value="F:cyclic-di-GMP binding"/>
    <property type="evidence" value="ECO:0007669"/>
    <property type="project" value="InterPro"/>
</dbReference>
<dbReference type="InterPro" id="IPR009926">
    <property type="entry name" value="T3SS_YcgR_PilZN"/>
</dbReference>
<name>A0AB33Z482_9GAMM</name>
<evidence type="ECO:0000313" key="6">
    <source>
        <dbReference type="EMBL" id="EPD13736.1"/>
    </source>
</evidence>
<dbReference type="AlphaFoldDB" id="A0AB33Z482"/>
<dbReference type="Gene3D" id="2.40.10.220">
    <property type="entry name" value="predicted glycosyltransferase like domains"/>
    <property type="match status" value="1"/>
</dbReference>
<comment type="caution">
    <text evidence="6">The sequence shown here is derived from an EMBL/GenBank/DDBJ whole genome shotgun (WGS) entry which is preliminary data.</text>
</comment>
<proteinExistence type="predicted"/>
<reference evidence="6 7" key="1">
    <citation type="journal article" date="2013" name="Genome Announc.">
        <title>Genome Sequence of the Pyrene- and Fluoranthene-Degrading Bacterium Cycloclasticus sp. Strain PY97M.</title>
        <authorList>
            <person name="Cui Z."/>
            <person name="Xu G."/>
            <person name="Li Q."/>
            <person name="Gao W."/>
            <person name="Zheng L."/>
        </authorList>
    </citation>
    <scope>NUCLEOTIDE SEQUENCE [LARGE SCALE GENOMIC DNA]</scope>
    <source>
        <strain evidence="6 7">PY97M</strain>
    </source>
</reference>
<dbReference type="Gene3D" id="2.30.110.10">
    <property type="entry name" value="Electron Transport, Fmn-binding Protein, Chain A"/>
    <property type="match status" value="1"/>
</dbReference>
<dbReference type="InterPro" id="IPR009875">
    <property type="entry name" value="PilZ_domain"/>
</dbReference>
<keyword evidence="7" id="KW-1185">Reference proteome</keyword>
<evidence type="ECO:0000259" key="5">
    <source>
        <dbReference type="Pfam" id="PF07317"/>
    </source>
</evidence>
<dbReference type="EMBL" id="ASHL01000002">
    <property type="protein sequence ID" value="EPD13736.1"/>
    <property type="molecule type" value="Genomic_DNA"/>
</dbReference>
<protein>
    <submittedName>
        <fullName evidence="6">YcgR family protein</fullName>
    </submittedName>
</protein>
<organism evidence="6 7">
    <name type="scientific">Cycloclasticus pugetii</name>
    <dbReference type="NCBI Taxonomy" id="34068"/>
    <lineage>
        <taxon>Bacteria</taxon>
        <taxon>Pseudomonadati</taxon>
        <taxon>Pseudomonadota</taxon>
        <taxon>Gammaproteobacteria</taxon>
        <taxon>Thiotrichales</taxon>
        <taxon>Piscirickettsiaceae</taxon>
        <taxon>Cycloclasticus</taxon>
    </lineage>
</organism>